<keyword evidence="2" id="KW-1185">Reference proteome</keyword>
<name>A0A379LQN6_ENTAG</name>
<dbReference type="EMBL" id="UGSO01000002">
    <property type="protein sequence ID" value="SUE06265.1"/>
    <property type="molecule type" value="Genomic_DNA"/>
</dbReference>
<sequence>MVRVCAATCAREEQRRRQTPLILMKMVLSNPRIIKSAAFGMLNLFGGQLIALFRRHLIQQSGKKSETSAHADSLWVKGISGGMAAINSRV</sequence>
<dbReference type="Proteomes" id="UP000254640">
    <property type="component" value="Unassembled WGS sequence"/>
</dbReference>
<accession>A0A379LQN6</accession>
<proteinExistence type="predicted"/>
<reference evidence="1 2" key="1">
    <citation type="submission" date="2018-06" db="EMBL/GenBank/DDBJ databases">
        <authorList>
            <consortium name="Pathogen Informatics"/>
            <person name="Doyle S."/>
        </authorList>
    </citation>
    <scope>NUCLEOTIDE SEQUENCE [LARGE SCALE GENOMIC DNA]</scope>
    <source>
        <strain evidence="1 2">NCTC9381</strain>
    </source>
</reference>
<organism evidence="1 2">
    <name type="scientific">Enterobacter agglomerans</name>
    <name type="common">Erwinia herbicola</name>
    <name type="synonym">Pantoea agglomerans</name>
    <dbReference type="NCBI Taxonomy" id="549"/>
    <lineage>
        <taxon>Bacteria</taxon>
        <taxon>Pseudomonadati</taxon>
        <taxon>Pseudomonadota</taxon>
        <taxon>Gammaproteobacteria</taxon>
        <taxon>Enterobacterales</taxon>
        <taxon>Erwiniaceae</taxon>
        <taxon>Pantoea</taxon>
        <taxon>Pantoea agglomerans group</taxon>
    </lineage>
</organism>
<evidence type="ECO:0000313" key="2">
    <source>
        <dbReference type="Proteomes" id="UP000254640"/>
    </source>
</evidence>
<protein>
    <submittedName>
        <fullName evidence="1">Uncharacterized protein</fullName>
    </submittedName>
</protein>
<gene>
    <name evidence="1" type="ORF">NCTC9381_05298</name>
</gene>
<dbReference type="AlphaFoldDB" id="A0A379LQN6"/>
<evidence type="ECO:0000313" key="1">
    <source>
        <dbReference type="EMBL" id="SUE06265.1"/>
    </source>
</evidence>